<dbReference type="Proteomes" id="UP000199651">
    <property type="component" value="Unassembled WGS sequence"/>
</dbReference>
<dbReference type="InterPro" id="IPR012338">
    <property type="entry name" value="Beta-lactam/transpept-like"/>
</dbReference>
<dbReference type="RefSeq" id="WP_091369702.1">
    <property type="nucleotide sequence ID" value="NZ_FNDV01000003.1"/>
</dbReference>
<gene>
    <name evidence="8" type="ORF">SAMN05192558_101655</name>
</gene>
<dbReference type="STRING" id="504798.SAMN05421871_103216"/>
<evidence type="ECO:0000259" key="7">
    <source>
        <dbReference type="Pfam" id="PF00144"/>
    </source>
</evidence>
<evidence type="ECO:0000256" key="5">
    <source>
        <dbReference type="RuleBase" id="RU361140"/>
    </source>
</evidence>
<dbReference type="GO" id="GO:0017001">
    <property type="term" value="P:antibiotic catabolic process"/>
    <property type="evidence" value="ECO:0007669"/>
    <property type="project" value="InterPro"/>
</dbReference>
<evidence type="ECO:0000256" key="1">
    <source>
        <dbReference type="ARBA" id="ARBA00007840"/>
    </source>
</evidence>
<dbReference type="EMBL" id="FNJB01000001">
    <property type="protein sequence ID" value="SDO01721.1"/>
    <property type="molecule type" value="Genomic_DNA"/>
</dbReference>
<evidence type="ECO:0000256" key="2">
    <source>
        <dbReference type="ARBA" id="ARBA00022801"/>
    </source>
</evidence>
<keyword evidence="9" id="KW-1185">Reference proteome</keyword>
<organism evidence="8 9">
    <name type="scientific">Actinokineospora alba</name>
    <dbReference type="NCBI Taxonomy" id="504798"/>
    <lineage>
        <taxon>Bacteria</taxon>
        <taxon>Bacillati</taxon>
        <taxon>Actinomycetota</taxon>
        <taxon>Actinomycetes</taxon>
        <taxon>Pseudonocardiales</taxon>
        <taxon>Pseudonocardiaceae</taxon>
        <taxon>Actinokineospora</taxon>
    </lineage>
</organism>
<dbReference type="AlphaFoldDB" id="A0A1H0G4F1"/>
<protein>
    <recommendedName>
        <fullName evidence="5">Beta-lactamase</fullName>
        <ecNumber evidence="5">3.5.2.6</ecNumber>
    </recommendedName>
</protein>
<reference evidence="9" key="1">
    <citation type="submission" date="2016-10" db="EMBL/GenBank/DDBJ databases">
        <authorList>
            <person name="Varghese N."/>
            <person name="Submissions S."/>
        </authorList>
    </citation>
    <scope>NUCLEOTIDE SEQUENCE [LARGE SCALE GENOMIC DNA]</scope>
    <source>
        <strain evidence="9">IBRC-M 10655</strain>
    </source>
</reference>
<keyword evidence="2 5" id="KW-0378">Hydrolase</keyword>
<accession>A0A1H0G4F1</accession>
<dbReference type="InterPro" id="IPR001586">
    <property type="entry name" value="Beta-lactam_class-C_AS"/>
</dbReference>
<dbReference type="PANTHER" id="PTHR22935:SF95">
    <property type="entry name" value="BETA-LACTAMASE-LIKE 1-RELATED"/>
    <property type="match status" value="1"/>
</dbReference>
<proteinExistence type="inferred from homology"/>
<evidence type="ECO:0000313" key="9">
    <source>
        <dbReference type="Proteomes" id="UP000199651"/>
    </source>
</evidence>
<evidence type="ECO:0000256" key="3">
    <source>
        <dbReference type="ARBA" id="ARBA00023251"/>
    </source>
</evidence>
<evidence type="ECO:0000256" key="6">
    <source>
        <dbReference type="SAM" id="MobiDB-lite"/>
    </source>
</evidence>
<comment type="similarity">
    <text evidence="4">Belongs to the beta-lactamase family.</text>
</comment>
<dbReference type="SUPFAM" id="SSF56601">
    <property type="entry name" value="beta-lactamase/transpeptidase-like"/>
    <property type="match status" value="1"/>
</dbReference>
<evidence type="ECO:0000256" key="4">
    <source>
        <dbReference type="ARBA" id="ARBA00038473"/>
    </source>
</evidence>
<dbReference type="GO" id="GO:0008800">
    <property type="term" value="F:beta-lactamase activity"/>
    <property type="evidence" value="ECO:0007669"/>
    <property type="project" value="UniProtKB-UniRule"/>
</dbReference>
<dbReference type="InterPro" id="IPR001466">
    <property type="entry name" value="Beta-lactam-related"/>
</dbReference>
<dbReference type="GO" id="GO:0046677">
    <property type="term" value="P:response to antibiotic"/>
    <property type="evidence" value="ECO:0007669"/>
    <property type="project" value="UniProtKB-UniRule"/>
</dbReference>
<sequence length="324" mass="33905">MPEVHGDQALGDTVRELLGARHPVVAVAVISPRGTRVASVGAEAGADFELGSISKGITGLLYADALARGEVTPSTTVGDLLPVDGTPVAGVALASLTTHQSGLPRLPPSSGSTRRGFALWRHGTNPYGESLDELISQTRAVRLRKPRTRYSNLGFELLGHALARGADTTFEDLVRRRIAEPLSLDGLYVPATPDQLRPGALPGRTKSGRARQPWTGEALGPAGGIRASIGDLARLATALLDGSAPGRAALDPVTKFRGQARIGAGWLTLPHKGRVVTWHNGATGGFRSWLGLDRQARTGVVILSATSASVDHQGFTLLAAEEGR</sequence>
<feature type="domain" description="Beta-lactamase-related" evidence="7">
    <location>
        <begin position="13"/>
        <end position="309"/>
    </location>
</feature>
<evidence type="ECO:0000313" key="8">
    <source>
        <dbReference type="EMBL" id="SDO01721.1"/>
    </source>
</evidence>
<dbReference type="OrthoDB" id="3171327at2"/>
<dbReference type="PANTHER" id="PTHR22935">
    <property type="entry name" value="PENICILLIN-BINDING PROTEIN"/>
    <property type="match status" value="1"/>
</dbReference>
<dbReference type="Gene3D" id="3.40.710.10">
    <property type="entry name" value="DD-peptidase/beta-lactamase superfamily"/>
    <property type="match status" value="1"/>
</dbReference>
<dbReference type="GO" id="GO:0030288">
    <property type="term" value="C:outer membrane-bounded periplasmic space"/>
    <property type="evidence" value="ECO:0007669"/>
    <property type="project" value="InterPro"/>
</dbReference>
<comment type="similarity">
    <text evidence="1 5">Belongs to the class-C beta-lactamase family.</text>
</comment>
<dbReference type="EC" id="3.5.2.6" evidence="5"/>
<name>A0A1H0G4F1_9PSEU</name>
<keyword evidence="3 5" id="KW-0046">Antibiotic resistance</keyword>
<dbReference type="PROSITE" id="PS00336">
    <property type="entry name" value="BETA_LACTAMASE_C"/>
    <property type="match status" value="1"/>
</dbReference>
<feature type="region of interest" description="Disordered" evidence="6">
    <location>
        <begin position="195"/>
        <end position="217"/>
    </location>
</feature>
<comment type="catalytic activity">
    <reaction evidence="5">
        <text>a beta-lactam + H2O = a substituted beta-amino acid</text>
        <dbReference type="Rhea" id="RHEA:20401"/>
        <dbReference type="ChEBI" id="CHEBI:15377"/>
        <dbReference type="ChEBI" id="CHEBI:35627"/>
        <dbReference type="ChEBI" id="CHEBI:140347"/>
        <dbReference type="EC" id="3.5.2.6"/>
    </reaction>
</comment>
<dbReference type="InterPro" id="IPR051478">
    <property type="entry name" value="Beta-lactamase-like_AB/R"/>
</dbReference>
<dbReference type="Pfam" id="PF00144">
    <property type="entry name" value="Beta-lactamase"/>
    <property type="match status" value="1"/>
</dbReference>